<dbReference type="Pfam" id="PF20684">
    <property type="entry name" value="Fung_rhodopsin"/>
    <property type="match status" value="1"/>
</dbReference>
<dbReference type="InterPro" id="IPR012132">
    <property type="entry name" value="GMC_OxRdtase"/>
</dbReference>
<dbReference type="SUPFAM" id="SSF54373">
    <property type="entry name" value="FAD-linked reductases, C-terminal domain"/>
    <property type="match status" value="1"/>
</dbReference>
<keyword evidence="3" id="KW-0472">Membrane</keyword>
<dbReference type="Pfam" id="PF05199">
    <property type="entry name" value="GMC_oxred_C"/>
    <property type="match status" value="1"/>
</dbReference>
<evidence type="ECO:0000313" key="6">
    <source>
        <dbReference type="EMBL" id="GCB23430.1"/>
    </source>
</evidence>
<dbReference type="PROSITE" id="PS00623">
    <property type="entry name" value="GMC_OXRED_1"/>
    <property type="match status" value="1"/>
</dbReference>
<accession>A0A401KVW5</accession>
<reference evidence="6 7" key="1">
    <citation type="submission" date="2016-09" db="EMBL/GenBank/DDBJ databases">
        <title>Aspergillus awamori IFM 58123T.</title>
        <authorList>
            <person name="Kusuya Y."/>
            <person name="Shimizu M."/>
            <person name="Takahashi H."/>
            <person name="Yaguchi T."/>
        </authorList>
    </citation>
    <scope>NUCLEOTIDE SEQUENCE [LARGE SCALE GENOMIC DNA]</scope>
    <source>
        <strain evidence="6 7">IFM 58123</strain>
    </source>
</reference>
<feature type="transmembrane region" description="Helical" evidence="3">
    <location>
        <begin position="100"/>
        <end position="122"/>
    </location>
</feature>
<evidence type="ECO:0000256" key="2">
    <source>
        <dbReference type="RuleBase" id="RU003968"/>
    </source>
</evidence>
<keyword evidence="3" id="KW-1133">Transmembrane helix</keyword>
<feature type="transmembrane region" description="Helical" evidence="3">
    <location>
        <begin position="213"/>
        <end position="232"/>
    </location>
</feature>
<dbReference type="InterPro" id="IPR007867">
    <property type="entry name" value="GMC_OxRtase_C"/>
</dbReference>
<dbReference type="PANTHER" id="PTHR11552:SF123">
    <property type="entry name" value="GMC OXIDOREDUCTASE (AFU_ORTHOLOGUE AFUA_2G01770)-RELATED"/>
    <property type="match status" value="1"/>
</dbReference>
<evidence type="ECO:0000256" key="3">
    <source>
        <dbReference type="SAM" id="Phobius"/>
    </source>
</evidence>
<dbReference type="InterPro" id="IPR000172">
    <property type="entry name" value="GMC_OxRdtase_N"/>
</dbReference>
<dbReference type="GO" id="GO:0050660">
    <property type="term" value="F:flavin adenine dinucleotide binding"/>
    <property type="evidence" value="ECO:0007669"/>
    <property type="project" value="InterPro"/>
</dbReference>
<keyword evidence="7" id="KW-1185">Reference proteome</keyword>
<dbReference type="Proteomes" id="UP000286921">
    <property type="component" value="Unassembled WGS sequence"/>
</dbReference>
<dbReference type="STRING" id="105351.A0A401KVW5"/>
<dbReference type="SUPFAM" id="SSF51905">
    <property type="entry name" value="FAD/NAD(P)-binding domain"/>
    <property type="match status" value="1"/>
</dbReference>
<organism evidence="6 7">
    <name type="scientific">Aspergillus awamori</name>
    <name type="common">Black koji mold</name>
    <dbReference type="NCBI Taxonomy" id="105351"/>
    <lineage>
        <taxon>Eukaryota</taxon>
        <taxon>Fungi</taxon>
        <taxon>Dikarya</taxon>
        <taxon>Ascomycota</taxon>
        <taxon>Pezizomycotina</taxon>
        <taxon>Eurotiomycetes</taxon>
        <taxon>Eurotiomycetidae</taxon>
        <taxon>Eurotiales</taxon>
        <taxon>Aspergillaceae</taxon>
        <taxon>Aspergillus</taxon>
    </lineage>
</organism>
<evidence type="ECO:0000259" key="4">
    <source>
        <dbReference type="PROSITE" id="PS00623"/>
    </source>
</evidence>
<dbReference type="Gene3D" id="3.50.50.60">
    <property type="entry name" value="FAD/NAD(P)-binding domain"/>
    <property type="match status" value="1"/>
</dbReference>
<feature type="transmembrane region" description="Helical" evidence="3">
    <location>
        <begin position="252"/>
        <end position="276"/>
    </location>
</feature>
<dbReference type="EMBL" id="BDHI01000015">
    <property type="protein sequence ID" value="GCB23430.1"/>
    <property type="molecule type" value="Genomic_DNA"/>
</dbReference>
<dbReference type="PANTHER" id="PTHR11552">
    <property type="entry name" value="GLUCOSE-METHANOL-CHOLINE GMC OXIDOREDUCTASE"/>
    <property type="match status" value="1"/>
</dbReference>
<feature type="domain" description="Glucose-methanol-choline oxidoreductase N-terminal" evidence="5">
    <location>
        <begin position="646"/>
        <end position="660"/>
    </location>
</feature>
<dbReference type="AlphaFoldDB" id="A0A401KVW5"/>
<comment type="caution">
    <text evidence="6">The sequence shown here is derived from an EMBL/GenBank/DDBJ whole genome shotgun (WGS) entry which is preliminary data.</text>
</comment>
<feature type="transmembrane region" description="Helical" evidence="3">
    <location>
        <begin position="62"/>
        <end position="80"/>
    </location>
</feature>
<keyword evidence="3" id="KW-0812">Transmembrane</keyword>
<proteinExistence type="inferred from homology"/>
<evidence type="ECO:0000256" key="1">
    <source>
        <dbReference type="ARBA" id="ARBA00010790"/>
    </source>
</evidence>
<keyword evidence="2" id="KW-0285">Flavoprotein</keyword>
<protein>
    <submittedName>
        <fullName evidence="6">Pyranose dehydrogenase 3</fullName>
    </submittedName>
</protein>
<dbReference type="InterPro" id="IPR036188">
    <property type="entry name" value="FAD/NAD-bd_sf"/>
</dbReference>
<feature type="domain" description="Glucose-methanol-choline oxidoreductase N-terminal" evidence="4">
    <location>
        <begin position="471"/>
        <end position="494"/>
    </location>
</feature>
<keyword evidence="2" id="KW-0274">FAD</keyword>
<name>A0A401KVW5_ASPAW</name>
<dbReference type="GO" id="GO:0016614">
    <property type="term" value="F:oxidoreductase activity, acting on CH-OH group of donors"/>
    <property type="evidence" value="ECO:0007669"/>
    <property type="project" value="InterPro"/>
</dbReference>
<feature type="transmembrane region" description="Helical" evidence="3">
    <location>
        <begin position="179"/>
        <end position="201"/>
    </location>
</feature>
<feature type="transmembrane region" description="Helical" evidence="3">
    <location>
        <begin position="21"/>
        <end position="42"/>
    </location>
</feature>
<dbReference type="Pfam" id="PF00732">
    <property type="entry name" value="GMC_oxred_N"/>
    <property type="match status" value="1"/>
</dbReference>
<dbReference type="Gene3D" id="3.30.560.10">
    <property type="entry name" value="Glucose Oxidase, domain 3"/>
    <property type="match status" value="1"/>
</dbReference>
<evidence type="ECO:0000313" key="7">
    <source>
        <dbReference type="Proteomes" id="UP000286921"/>
    </source>
</evidence>
<gene>
    <name evidence="6" type="ORF">AAWM_06315</name>
</gene>
<dbReference type="InterPro" id="IPR049326">
    <property type="entry name" value="Rhodopsin_dom_fungi"/>
</dbReference>
<sequence>MGSITEAIGKRTELSHDGRDVAITLAVCLFLATLTTGLRFWLSRRRRPLFSMPESMTLASLLLFYSYAVATYLILTIGHGGYPTSQTQSWRLTFTLKCVYYLRLAYGTGLGLVKCSILMALFRFLAASSKAARYAILVIMALCISWSLMATLLSLLNCRPLSYNWNLQRPEGHCINRNAAFMAVSIIDVVTNAAILVLPLPRVIRTKITRPEKLVMASLLVLGLFVVAITAVRTVTIAKTDFSAIYDNGKMIIIWTTVEWTVALMIANSPVLWPLLDWLAPFHSMENGPYERSAYNPSCHLLKRLRPTNLLECTQTLTSKTAVAETGSVHSSRSIIRGFGANWTEAIGQAQQPDPFLSLEPGEVRVQTEWSVERSSVAKSPLVDTNMAAGEQFDYIIVGGGTAGCVLASRLKQYNSSLSILLVEAGPDASNHPLVPDGSKATQLLGSELDWTYETVPQKHLHDRVLSNHAGKALGGSTTINSGGWMRGAKEDYDLWASLVGDSRWSYHGLLPYFRKLEHHFDPFADPEVHGFEGPIKTESVSSTGRRYPLRQLVQEVWNSVGVTFNSNINSGSPYGLVEVVENRDHGMRQMSSSVYPLDVEVMTETLVKRVLVEERDDQKVAIGVVLEDKDESQIIARQEVIISAGAYRTPQLMMLSGIGPAEELRAYGIDVVLDLPDVGRHFADHVAVSQWWQLKHPEKGLTIGSPAFTDPAFFRGNPIDFVALDSVPLDGLRQALVKDDPNSNPDEHPLIASQRVHVETFTVYAAGNAQNPTIATDGTHITTGVSCMLPTSRGSIKLADRDVRSAPRIDPNYCATEADRYVLREGLRKLRKALRDTSAGQEMIESETVEENYEPLGPETDDEALDDLIRRRAATLYHPTGGACMGKVVDGDLRVKGIDGLRVVDASVIPTPLSTHIQACVHMGIVDQL</sequence>
<dbReference type="PROSITE" id="PS00624">
    <property type="entry name" value="GMC_OXRED_2"/>
    <property type="match status" value="1"/>
</dbReference>
<evidence type="ECO:0000259" key="5">
    <source>
        <dbReference type="PROSITE" id="PS00624"/>
    </source>
</evidence>
<comment type="similarity">
    <text evidence="1 2">Belongs to the GMC oxidoreductase family.</text>
</comment>
<feature type="transmembrane region" description="Helical" evidence="3">
    <location>
        <begin position="134"/>
        <end position="156"/>
    </location>
</feature>